<protein>
    <submittedName>
        <fullName evidence="1">DUF72 domain-containing protein</fullName>
    </submittedName>
    <submittedName>
        <fullName evidence="3">Protein of uncharacterized function DUF72</fullName>
    </submittedName>
</protein>
<dbReference type="GeneID" id="300267101"/>
<evidence type="ECO:0000313" key="1">
    <source>
        <dbReference type="EMBL" id="MBF8639334.1"/>
    </source>
</evidence>
<reference evidence="1 5" key="2">
    <citation type="submission" date="2020-10" db="EMBL/GenBank/DDBJ databases">
        <title>Genome sequences of Pseudomonas isolates.</title>
        <authorList>
            <person name="Wessels L."/>
            <person name="Reich F."/>
            <person name="Hammerl J."/>
        </authorList>
    </citation>
    <scope>NUCLEOTIDE SEQUENCE [LARGE SCALE GENOMIC DNA]</scope>
    <source>
        <strain evidence="1 5">20-MO00624-0</strain>
    </source>
</reference>
<sequence>MAAQIRIGISGWRYVPWRGVFYPEGLTQNKELRFASRALSTIEINGSFYSLQRPQSYASWYAETGENFLFSVKGPRYITHILRLKDIEKAMANFLASGIFELKEKLGPILWQFPANLKFEPERFEAFLKLLPQDTQTAQALALHCEARMEGRCSLSIDANRPLRHAVEIRHESFIDPAFVELLRRYNVALVIADTAGKWLYREDVTADFLYIRLHGHEQLYSSRYSDEALHYWTSRIQAWAQGGEPDDAQLIDQAHRLPTQESRDIYCYFDNDANVHAPFDADRLTVALGLKESLGKWDLSLIGEEAKPKRKKKANAP</sequence>
<dbReference type="RefSeq" id="WP_010797364.1">
    <property type="nucleotide sequence ID" value="NZ_CP044086.1"/>
</dbReference>
<name>A0A2X2CS13_PSELU</name>
<dbReference type="Proteomes" id="UP000626180">
    <property type="component" value="Unassembled WGS sequence"/>
</dbReference>
<dbReference type="EMBL" id="UAUF01000013">
    <property type="protein sequence ID" value="SPZ09984.1"/>
    <property type="molecule type" value="Genomic_DNA"/>
</dbReference>
<dbReference type="AlphaFoldDB" id="A0A2X2CS13"/>
<reference evidence="2 6" key="3">
    <citation type="submission" date="2020-11" db="EMBL/GenBank/DDBJ databases">
        <title>Enhanced detection system for hospital associated transmission using whole genome sequencing surveillance.</title>
        <authorList>
            <person name="Harrison L.H."/>
            <person name="Van Tyne D."/>
            <person name="Marsh J.W."/>
            <person name="Griffith M.P."/>
            <person name="Snyder D.J."/>
            <person name="Cooper V.S."/>
            <person name="Mustapha M."/>
        </authorList>
    </citation>
    <scope>NUCLEOTIDE SEQUENCE [LARGE SCALE GENOMIC DNA]</scope>
    <source>
        <strain evidence="2 6">PSB00013</strain>
    </source>
</reference>
<evidence type="ECO:0000313" key="4">
    <source>
        <dbReference type="Proteomes" id="UP000250443"/>
    </source>
</evidence>
<accession>A0A2X2CS13</accession>
<dbReference type="EMBL" id="JADTXM010000005">
    <property type="protein sequence ID" value="MBH3438684.1"/>
    <property type="molecule type" value="Genomic_DNA"/>
</dbReference>
<dbReference type="Proteomes" id="UP000250443">
    <property type="component" value="Unassembled WGS sequence"/>
</dbReference>
<dbReference type="InterPro" id="IPR002763">
    <property type="entry name" value="DUF72"/>
</dbReference>
<dbReference type="PANTHER" id="PTHR30348:SF4">
    <property type="entry name" value="DUF72 DOMAIN-CONTAINING PROTEIN"/>
    <property type="match status" value="1"/>
</dbReference>
<evidence type="ECO:0000313" key="5">
    <source>
        <dbReference type="Proteomes" id="UP000626180"/>
    </source>
</evidence>
<dbReference type="EMBL" id="JADMCD010000001">
    <property type="protein sequence ID" value="MBF8639334.1"/>
    <property type="molecule type" value="Genomic_DNA"/>
</dbReference>
<gene>
    <name evidence="2" type="ORF">I5Q09_08290</name>
    <name evidence="1" type="ORF">IRZ65_01380</name>
    <name evidence="3" type="ORF">NCTC11842_03570</name>
</gene>
<dbReference type="Pfam" id="PF01904">
    <property type="entry name" value="DUF72"/>
    <property type="match status" value="1"/>
</dbReference>
<organism evidence="3 4">
    <name type="scientific">Pseudomonas luteola</name>
    <dbReference type="NCBI Taxonomy" id="47886"/>
    <lineage>
        <taxon>Bacteria</taxon>
        <taxon>Pseudomonadati</taxon>
        <taxon>Pseudomonadota</taxon>
        <taxon>Gammaproteobacteria</taxon>
        <taxon>Pseudomonadales</taxon>
        <taxon>Pseudomonadaceae</taxon>
        <taxon>Pseudomonas</taxon>
    </lineage>
</organism>
<keyword evidence="5" id="KW-1185">Reference proteome</keyword>
<reference evidence="3 4" key="1">
    <citation type="submission" date="2018-06" db="EMBL/GenBank/DDBJ databases">
        <authorList>
            <consortium name="Pathogen Informatics"/>
            <person name="Doyle S."/>
        </authorList>
    </citation>
    <scope>NUCLEOTIDE SEQUENCE [LARGE SCALE GENOMIC DNA]</scope>
    <source>
        <strain evidence="3 4">NCTC11842</strain>
    </source>
</reference>
<evidence type="ECO:0000313" key="2">
    <source>
        <dbReference type="EMBL" id="MBH3438684.1"/>
    </source>
</evidence>
<dbReference type="PANTHER" id="PTHR30348">
    <property type="entry name" value="UNCHARACTERIZED PROTEIN YECE"/>
    <property type="match status" value="1"/>
</dbReference>
<dbReference type="Proteomes" id="UP000638986">
    <property type="component" value="Unassembled WGS sequence"/>
</dbReference>
<evidence type="ECO:0000313" key="3">
    <source>
        <dbReference type="EMBL" id="SPZ09984.1"/>
    </source>
</evidence>
<proteinExistence type="predicted"/>
<dbReference type="SUPFAM" id="SSF117396">
    <property type="entry name" value="TM1631-like"/>
    <property type="match status" value="1"/>
</dbReference>
<dbReference type="Gene3D" id="3.20.20.410">
    <property type="entry name" value="Protein of unknown function UPF0759"/>
    <property type="match status" value="1"/>
</dbReference>
<evidence type="ECO:0000313" key="6">
    <source>
        <dbReference type="Proteomes" id="UP000638986"/>
    </source>
</evidence>
<dbReference type="InterPro" id="IPR036520">
    <property type="entry name" value="UPF0759_sf"/>
</dbReference>